<organism evidence="1 2">
    <name type="scientific">Mediterraneibacter gnavus</name>
    <name type="common">Ruminococcus gnavus</name>
    <dbReference type="NCBI Taxonomy" id="33038"/>
    <lineage>
        <taxon>Bacteria</taxon>
        <taxon>Bacillati</taxon>
        <taxon>Bacillota</taxon>
        <taxon>Clostridia</taxon>
        <taxon>Lachnospirales</taxon>
        <taxon>Lachnospiraceae</taxon>
        <taxon>Mediterraneibacter</taxon>
    </lineage>
</organism>
<evidence type="ECO:0000313" key="1">
    <source>
        <dbReference type="EMBL" id="MDE1203545.1"/>
    </source>
</evidence>
<dbReference type="AlphaFoldDB" id="A0AAW6K2D1"/>
<dbReference type="RefSeq" id="WP_004842029.1">
    <property type="nucleotide sequence ID" value="NZ_AP031446.1"/>
</dbReference>
<gene>
    <name evidence="1" type="ORF">O4N78_08195</name>
</gene>
<reference evidence="1" key="1">
    <citation type="submission" date="2022-12" db="EMBL/GenBank/DDBJ databases">
        <title>Genome of R. gnavus strain RSHDN_120.</title>
        <authorList>
            <person name="Abdugheni R."/>
        </authorList>
    </citation>
    <scope>NUCLEOTIDE SEQUENCE</scope>
    <source>
        <strain evidence="1">RSHDN_120</strain>
    </source>
</reference>
<evidence type="ECO:0000313" key="2">
    <source>
        <dbReference type="Proteomes" id="UP001149331"/>
    </source>
</evidence>
<protein>
    <submittedName>
        <fullName evidence="1">Uncharacterized protein</fullName>
    </submittedName>
</protein>
<comment type="caution">
    <text evidence="1">The sequence shown here is derived from an EMBL/GenBank/DDBJ whole genome shotgun (WGS) entry which is preliminary data.</text>
</comment>
<dbReference type="Proteomes" id="UP001149331">
    <property type="component" value="Unassembled WGS sequence"/>
</dbReference>
<dbReference type="GeneID" id="57433969"/>
<proteinExistence type="predicted"/>
<accession>A0AAW6K2D1</accession>
<name>A0AAW6K2D1_MEDGN</name>
<sequence>MNKVIIYYGSKEKFNQIIPKEYRNLTDLVYESDKDGKIMKLVIPTQSGEYPKEEKEEKIFVKNFVISSDEYAGVREHVITNFINFLAKFDVENLYIQNPPLQISEQIIRLYPKAEVKYQKYKQLTTSHLLKINEEY</sequence>
<dbReference type="EMBL" id="JAPZEG010000008">
    <property type="protein sequence ID" value="MDE1203545.1"/>
    <property type="molecule type" value="Genomic_DNA"/>
</dbReference>